<proteinExistence type="predicted"/>
<name>A0A8B5VVA3_ENTAV</name>
<sequence length="165" mass="19331">MERMCYECGNDSFKEINVLKSVKVKELELEVEHHYFVCSNCGERYADFDRPNENLIRNYNEYRQRKNWLMPEKIRDIRKKYHLSQKEYASLLGISYSTLSAIENGSLQSKAHESQFILSQSAMGMKRLVSSNKDMFSAKKLAELLSLLDRLIIEEYEKLGSKSVI</sequence>
<dbReference type="AlphaFoldDB" id="A0A8B5VVA3"/>
<dbReference type="InterPro" id="IPR010982">
    <property type="entry name" value="Lambda_DNA-bd_dom_sf"/>
</dbReference>
<dbReference type="GO" id="GO:0003677">
    <property type="term" value="F:DNA binding"/>
    <property type="evidence" value="ECO:0007669"/>
    <property type="project" value="InterPro"/>
</dbReference>
<gene>
    <name evidence="1" type="ORF">AUF17_16720</name>
</gene>
<dbReference type="Gene3D" id="1.10.260.40">
    <property type="entry name" value="lambda repressor-like DNA-binding domains"/>
    <property type="match status" value="1"/>
</dbReference>
<dbReference type="NCBIfam" id="TIGR03830">
    <property type="entry name" value="CxxCG_CxxCG_HTH"/>
    <property type="match status" value="1"/>
</dbReference>
<dbReference type="InterPro" id="IPR022453">
    <property type="entry name" value="Znf_MqsA-type"/>
</dbReference>
<dbReference type="RefSeq" id="WP_144319318.1">
    <property type="nucleotide sequence ID" value="NZ_JAEMPA010000429.1"/>
</dbReference>
<organism evidence="1 2">
    <name type="scientific">Enterococcus avium</name>
    <name type="common">Streptococcus avium</name>
    <dbReference type="NCBI Taxonomy" id="33945"/>
    <lineage>
        <taxon>Bacteria</taxon>
        <taxon>Bacillati</taxon>
        <taxon>Bacillota</taxon>
        <taxon>Bacilli</taxon>
        <taxon>Lactobacillales</taxon>
        <taxon>Enterococcaceae</taxon>
        <taxon>Enterococcus</taxon>
    </lineage>
</organism>
<dbReference type="InterPro" id="IPR001387">
    <property type="entry name" value="Cro/C1-type_HTH"/>
</dbReference>
<accession>A0A8B5VVA3</accession>
<comment type="caution">
    <text evidence="1">The sequence shown here is derived from an EMBL/GenBank/DDBJ whole genome shotgun (WGS) entry which is preliminary data.</text>
</comment>
<dbReference type="PROSITE" id="PS50943">
    <property type="entry name" value="HTH_CROC1"/>
    <property type="match status" value="1"/>
</dbReference>
<evidence type="ECO:0000313" key="2">
    <source>
        <dbReference type="Proteomes" id="UP000316316"/>
    </source>
</evidence>
<evidence type="ECO:0000313" key="1">
    <source>
        <dbReference type="EMBL" id="TRZ28364.1"/>
    </source>
</evidence>
<dbReference type="Proteomes" id="UP000316316">
    <property type="component" value="Unassembled WGS sequence"/>
</dbReference>
<dbReference type="EMBL" id="PDXQ01000002">
    <property type="protein sequence ID" value="TRZ28364.1"/>
    <property type="molecule type" value="Genomic_DNA"/>
</dbReference>
<dbReference type="CDD" id="cd00093">
    <property type="entry name" value="HTH_XRE"/>
    <property type="match status" value="1"/>
</dbReference>
<dbReference type="NCBIfam" id="TIGR03831">
    <property type="entry name" value="YgiT_finger"/>
    <property type="match status" value="1"/>
</dbReference>
<dbReference type="InterPro" id="IPR022452">
    <property type="entry name" value="MqsA"/>
</dbReference>
<protein>
    <submittedName>
        <fullName evidence="1">Uncharacterized protein</fullName>
    </submittedName>
</protein>
<dbReference type="SUPFAM" id="SSF47413">
    <property type="entry name" value="lambda repressor-like DNA-binding domains"/>
    <property type="match status" value="1"/>
</dbReference>
<dbReference type="Pfam" id="PF01381">
    <property type="entry name" value="HTH_3"/>
    <property type="match status" value="1"/>
</dbReference>
<reference evidence="1 2" key="1">
    <citation type="submission" date="2017-10" db="EMBL/GenBank/DDBJ databases">
        <title>FDA dAtabase for Regulatory Grade micrObial Sequences (FDA-ARGOS): Supporting development and validation of Infectious Disease Dx tests.</title>
        <authorList>
            <person name="Campos J."/>
            <person name="Goldberg B."/>
            <person name="Tallon L.J."/>
            <person name="Sadzewicz L."/>
            <person name="Sengamalay N."/>
            <person name="Ott S."/>
            <person name="Godinez A."/>
            <person name="Nagaraj S."/>
            <person name="Vyas G."/>
            <person name="Aluvathingal J."/>
            <person name="Nadendla S."/>
            <person name="Geyer C."/>
            <person name="Nandy P."/>
            <person name="Hobson J."/>
            <person name="Sichtig H."/>
        </authorList>
    </citation>
    <scope>NUCLEOTIDE SEQUENCE [LARGE SCALE GENOMIC DNA]</scope>
    <source>
        <strain evidence="1 2">FDAARGOS_185</strain>
    </source>
</reference>